<proteinExistence type="predicted"/>
<organism evidence="5 6">
    <name type="scientific">Microlunatus soli</name>
    <dbReference type="NCBI Taxonomy" id="630515"/>
    <lineage>
        <taxon>Bacteria</taxon>
        <taxon>Bacillati</taxon>
        <taxon>Actinomycetota</taxon>
        <taxon>Actinomycetes</taxon>
        <taxon>Propionibacteriales</taxon>
        <taxon>Propionibacteriaceae</taxon>
        <taxon>Microlunatus</taxon>
    </lineage>
</organism>
<evidence type="ECO:0000256" key="1">
    <source>
        <dbReference type="ARBA" id="ARBA00022737"/>
    </source>
</evidence>
<feature type="region of interest" description="Disordered" evidence="2">
    <location>
        <begin position="1340"/>
        <end position="1362"/>
    </location>
</feature>
<dbReference type="InterPro" id="IPR006530">
    <property type="entry name" value="YD"/>
</dbReference>
<dbReference type="Pfam" id="PF20148">
    <property type="entry name" value="DUF6531"/>
    <property type="match status" value="1"/>
</dbReference>
<evidence type="ECO:0000259" key="4">
    <source>
        <dbReference type="Pfam" id="PF25023"/>
    </source>
</evidence>
<protein>
    <submittedName>
        <fullName evidence="5">RHS repeat-associated core domain-containing protein</fullName>
    </submittedName>
</protein>
<dbReference type="InterPro" id="IPR045351">
    <property type="entry name" value="DUF6531"/>
</dbReference>
<feature type="region of interest" description="Disordered" evidence="2">
    <location>
        <begin position="647"/>
        <end position="673"/>
    </location>
</feature>
<name>A0A1H2AM12_9ACTN</name>
<dbReference type="InterPro" id="IPR031325">
    <property type="entry name" value="RHS_repeat"/>
</dbReference>
<dbReference type="InterPro" id="IPR022385">
    <property type="entry name" value="Rhs_assc_core"/>
</dbReference>
<sequence>MGSDPSTWGGLPDVKINSTAASSLVSGCREAARVIREQVSERRRLTTKALVDFDGAFSDLFKDNQATANEDGEQIATALTDIATQVQYIIDIVPDENRRRKEAREWKKRYDEDKAHITFSDLGGDEDPPEGPKSPPAPKVVSANAKDRDTPSPGTGGKGGSGTSSARPSNLRDFAKGVTGKIGELSGKDTTLKNLNTDFTTGFDWGTGETTGVDGSSVYSAFTLYQKLNNEDKTWVNTIAGAFEKAGGAGGISTVSNAALAASLRAKGVAASRQDIPATSPAVMGVSPTTGYSDDPVNTATGNFVEPETDLEFVGGCAGLSLDRMYNSFNPVAGAFGVGWSSAAEARLDLDSEGARFTRPDGRAVDFPRQGTGWDRAIGESLWLYRDPAEDDGNNTDNHTGVGFRMVDGERNTWRFDAAGRPTSQDSGPGTRVSFIRELRDGGSRLVRLEHERGRHIELIWEGDRVVAAHSSDGRTICYGYDSDSKLTSVSGPLGTRSYRWNDDGLIDQVIDADGVVEVTNTYDSEGRVATQLSPHGRTSRYTYLPGRVTEVADPDGSRSNTWIADGRGRLVGIIDSDGNRQSTSYDQHGNPVLVTDREGGVTIREYDDRGHLTRYVTPTGADLQFGYDQHDRVTTVVTEEGAVTTYSYDGSEGDGSQGHGSGRNPSLIVDPEGGRTELEWADGLLTRITGPTGGTATFDYNAYGDLIATTDAEGNSARLERDVAGRVIAAITPSGHRTSYDYDPATGLLATRTDPDGAVWSFAHTAAGRLATITDPLGAVTTMEYDEAGDETVTTDPLGRRMTRTLDDLGNLAVVELPDGATWGFTHDALSRLTETITPDGQSWKRSYSPDGELTALTDPMGVRIEVTADADRQVTASDPTSSVTQGFDPLGRPTAVGQPDGSVAVATYDLCGRVVEQLDADGGLTRIGRDLAGRPVTVTDPLGASTRYGYDSRGHLATITDPNGAVTTIDYDRDGLPIRTVLPTGEIGWTSYDSCARVTASFAPGVGTRRYRYDRAGRVIEAIDPETGRRSFGYDAAGQLVKVVNGNGGVTRYGYDAGGRATTITDPLGNVTRREFDAMDRCVAETDPLGRTTRAGYDPAGRLAWQQDPRGRRMEWTYDASGRETSMSIDGRVITTIERDLRNRTVTIRDHSDPDRPRLHELEWNRRGQLVSRRRDSDEVRWEYDAGGRRVSMTTPDGHATTYSHDPTGNLTAVDHPLFGRVTFDHDASGRLIAATAGDLIQSWKYGDGFATGHTLTTPDGSTRTRVIRDEDGRITGIDRDGETTSYSYDEACQLVAARLGDEIHRWTYDQAGRLLAETRGGETVEYGYDDGSQLLSVTGPGGTTRHSYDRTGRRTRTDHADGRAREYAWSTIGFLSAITDHAAGTDGRDARGTRTRLQVDGTGELAAVDDTAMFWDTAAPYAASLVQVGRTAVLPAGPVTGIGESWTTPGWRTSRADGADPWTAAGAGADVRRPGLPSGIGIGGAGELAIAGLEWLGVRTYDPASRGFLSTDPLDPVVGAGWAGNPYSYAGNDPLHALDPTGLKPVSEADLANARKPWYEKAWDATTSFVAKNKDWIIGIGLTAGGIALLATGIGGPLGMAALSAGADTLIQKATTGEVNYKQVAVSAAIGGAGAGVAAGFRGIQAAKCAKYGVESFKQLDRGVKTSLIAQRAGAETGVGFVGGGATELSKGAKFGSRDMWAGAFGGGVTGGITGAGSDLGTTFGNGVRGRLLNGVESKPFVPRVATRVGAWSADHATNIGTRMTSDFTGAASGETVDQMIRPGDQNGNKIWNKGVQKVITGRASAGVKQIDGGIAPDRTGVRVSDGIGKPIGIGIDGAMGIR</sequence>
<reference evidence="5 6" key="1">
    <citation type="submission" date="2016-10" db="EMBL/GenBank/DDBJ databases">
        <authorList>
            <person name="de Groot N.N."/>
        </authorList>
    </citation>
    <scope>NUCLEOTIDE SEQUENCE [LARGE SCALE GENOMIC DNA]</scope>
    <source>
        <strain evidence="5 6">DSM 21800</strain>
    </source>
</reference>
<dbReference type="STRING" id="630515.SAMN04489812_6023"/>
<dbReference type="Pfam" id="PF25023">
    <property type="entry name" value="TEN_YD-shell"/>
    <property type="match status" value="2"/>
</dbReference>
<feature type="domain" description="DUF6531" evidence="3">
    <location>
        <begin position="295"/>
        <end position="367"/>
    </location>
</feature>
<keyword evidence="6" id="KW-1185">Reference proteome</keyword>
<evidence type="ECO:0000256" key="2">
    <source>
        <dbReference type="SAM" id="MobiDB-lite"/>
    </source>
</evidence>
<dbReference type="Proteomes" id="UP000199103">
    <property type="component" value="Chromosome I"/>
</dbReference>
<feature type="domain" description="Teneurin-like YD-shell" evidence="4">
    <location>
        <begin position="518"/>
        <end position="655"/>
    </location>
</feature>
<feature type="domain" description="Teneurin-like YD-shell" evidence="4">
    <location>
        <begin position="1117"/>
        <end position="1298"/>
    </location>
</feature>
<dbReference type="Pfam" id="PF05593">
    <property type="entry name" value="RHS_repeat"/>
    <property type="match status" value="8"/>
</dbReference>
<gene>
    <name evidence="5" type="ORF">SAMN04489812_6023</name>
</gene>
<feature type="compositionally biased region" description="Basic and acidic residues" evidence="2">
    <location>
        <begin position="1349"/>
        <end position="1362"/>
    </location>
</feature>
<dbReference type="NCBIfam" id="TIGR01643">
    <property type="entry name" value="YD_repeat_2x"/>
    <property type="match status" value="12"/>
</dbReference>
<keyword evidence="1" id="KW-0677">Repeat</keyword>
<feature type="compositionally biased region" description="Polar residues" evidence="2">
    <location>
        <begin position="876"/>
        <end position="887"/>
    </location>
</feature>
<accession>A0A1H2AM12</accession>
<dbReference type="EMBL" id="LT629772">
    <property type="protein sequence ID" value="SDT46586.1"/>
    <property type="molecule type" value="Genomic_DNA"/>
</dbReference>
<dbReference type="NCBIfam" id="TIGR03696">
    <property type="entry name" value="Rhs_assc_core"/>
    <property type="match status" value="1"/>
</dbReference>
<dbReference type="PANTHER" id="PTHR32305">
    <property type="match status" value="1"/>
</dbReference>
<evidence type="ECO:0000259" key="3">
    <source>
        <dbReference type="Pfam" id="PF20148"/>
    </source>
</evidence>
<dbReference type="Gene3D" id="2.180.10.10">
    <property type="entry name" value="RHS repeat-associated core"/>
    <property type="match status" value="6"/>
</dbReference>
<evidence type="ECO:0000313" key="5">
    <source>
        <dbReference type="EMBL" id="SDT46586.1"/>
    </source>
</evidence>
<evidence type="ECO:0000313" key="6">
    <source>
        <dbReference type="Proteomes" id="UP000199103"/>
    </source>
</evidence>
<feature type="region of interest" description="Disordered" evidence="2">
    <location>
        <begin position="117"/>
        <end position="171"/>
    </location>
</feature>
<feature type="region of interest" description="Disordered" evidence="2">
    <location>
        <begin position="875"/>
        <end position="900"/>
    </location>
</feature>
<dbReference type="InterPro" id="IPR050708">
    <property type="entry name" value="T6SS_VgrG/RHS"/>
</dbReference>
<dbReference type="InterPro" id="IPR056823">
    <property type="entry name" value="TEN-like_YD-shell"/>
</dbReference>
<dbReference type="PANTHER" id="PTHR32305:SF15">
    <property type="entry name" value="PROTEIN RHSA-RELATED"/>
    <property type="match status" value="1"/>
</dbReference>